<dbReference type="VEuPathDB" id="VectorBase:AAEL011042"/>
<protein>
    <submittedName>
        <fullName evidence="1">Uncharacterized protein</fullName>
    </submittedName>
</protein>
<organism evidence="1 2">
    <name type="scientific">Aedes aegypti</name>
    <name type="common">Yellowfever mosquito</name>
    <name type="synonym">Culex aegypti</name>
    <dbReference type="NCBI Taxonomy" id="7159"/>
    <lineage>
        <taxon>Eukaryota</taxon>
        <taxon>Metazoa</taxon>
        <taxon>Ecdysozoa</taxon>
        <taxon>Arthropoda</taxon>
        <taxon>Hexapoda</taxon>
        <taxon>Insecta</taxon>
        <taxon>Pterygota</taxon>
        <taxon>Neoptera</taxon>
        <taxon>Endopterygota</taxon>
        <taxon>Diptera</taxon>
        <taxon>Nematocera</taxon>
        <taxon>Culicoidea</taxon>
        <taxon>Culicidae</taxon>
        <taxon>Culicinae</taxon>
        <taxon>Aedini</taxon>
        <taxon>Aedes</taxon>
        <taxon>Stegomyia</taxon>
    </lineage>
</organism>
<dbReference type="OrthoDB" id="7764959at2759"/>
<accession>A0A1S4FS50</accession>
<dbReference type="InParanoid" id="A0A1S4FS50"/>
<evidence type="ECO:0000313" key="2">
    <source>
        <dbReference type="Proteomes" id="UP000008820"/>
    </source>
</evidence>
<proteinExistence type="predicted"/>
<reference evidence="1 2" key="1">
    <citation type="submission" date="2017-06" db="EMBL/GenBank/DDBJ databases">
        <title>Aedes aegypti genome working group (AGWG) sequencing and assembly.</title>
        <authorList>
            <consortium name="Aedes aegypti Genome Working Group (AGWG)"/>
            <person name="Matthews B.J."/>
        </authorList>
    </citation>
    <scope>NUCLEOTIDE SEQUENCE [LARGE SCALE GENOMIC DNA]</scope>
    <source>
        <strain evidence="1 2">LVP_AGWG</strain>
    </source>
</reference>
<sequence>MKKLVVLAGFIVLLSVVKAQQVRNVTFSDVATVQETSESNSEASSDPTNLPITENAQLAENLRQEIERRRQERQQRIEERRETILKNLENLSDRKREFELRRQERLRNTQEMIEDRRQEMEARRAGRIPAREQERVLRLRQERLENTVPNDEQNEVDSPKQLLPALSDLVRRIVLIQEPSGNVKLVDVDTEEGRDLIWRVTERVENEEEQAEALRKLKVKLGQI</sequence>
<dbReference type="AlphaFoldDB" id="A0A1S4FS50"/>
<name>A0A1S4FS50_AEDAE</name>
<reference evidence="1" key="2">
    <citation type="submission" date="2020-05" db="UniProtKB">
        <authorList>
            <consortium name="EnsemblMetazoa"/>
        </authorList>
    </citation>
    <scope>IDENTIFICATION</scope>
    <source>
        <strain evidence="1">LVP_AGWG</strain>
    </source>
</reference>
<evidence type="ECO:0000313" key="1">
    <source>
        <dbReference type="EnsemblMetazoa" id="AAEL011042-PA"/>
    </source>
</evidence>
<dbReference type="EnsemblMetazoa" id="AAEL011042-RA">
    <property type="protein sequence ID" value="AAEL011042-PA"/>
    <property type="gene ID" value="AAEL011042"/>
</dbReference>
<dbReference type="Proteomes" id="UP000008820">
    <property type="component" value="Chromosome 2"/>
</dbReference>
<gene>
    <name evidence="1" type="primary">5574277</name>
</gene>
<keyword evidence="2" id="KW-1185">Reference proteome</keyword>